<dbReference type="GO" id="GO:0006952">
    <property type="term" value="P:defense response"/>
    <property type="evidence" value="ECO:0007669"/>
    <property type="project" value="InterPro"/>
</dbReference>
<name>A0AAV0JKP8_9ROSI</name>
<dbReference type="SMART" id="SM01037">
    <property type="entry name" value="Bet_v_1"/>
    <property type="match status" value="1"/>
</dbReference>
<dbReference type="Gene3D" id="3.30.530.20">
    <property type="match status" value="1"/>
</dbReference>
<dbReference type="EMBL" id="CAMGYJ010000005">
    <property type="protein sequence ID" value="CAI0410499.1"/>
    <property type="molecule type" value="Genomic_DNA"/>
</dbReference>
<organism evidence="3 4">
    <name type="scientific">Linum tenue</name>
    <dbReference type="NCBI Taxonomy" id="586396"/>
    <lineage>
        <taxon>Eukaryota</taxon>
        <taxon>Viridiplantae</taxon>
        <taxon>Streptophyta</taxon>
        <taxon>Embryophyta</taxon>
        <taxon>Tracheophyta</taxon>
        <taxon>Spermatophyta</taxon>
        <taxon>Magnoliopsida</taxon>
        <taxon>eudicotyledons</taxon>
        <taxon>Gunneridae</taxon>
        <taxon>Pentapetalae</taxon>
        <taxon>rosids</taxon>
        <taxon>fabids</taxon>
        <taxon>Malpighiales</taxon>
        <taxon>Linaceae</taxon>
        <taxon>Linum</taxon>
    </lineage>
</organism>
<accession>A0AAV0JKP8</accession>
<feature type="domain" description="Bet v I/Major latex protein" evidence="2">
    <location>
        <begin position="9"/>
        <end position="164"/>
    </location>
</feature>
<dbReference type="Pfam" id="PF00407">
    <property type="entry name" value="Bet_v_1"/>
    <property type="match status" value="1"/>
</dbReference>
<dbReference type="AlphaFoldDB" id="A0AAV0JKP8"/>
<dbReference type="InterPro" id="IPR023393">
    <property type="entry name" value="START-like_dom_sf"/>
</dbReference>
<sequence length="165" mass="18749">MAAKTAGEPMSGKLEAEVELHCSPAKFYDVFRNTAHHMPNHSPTHIQAVQVHEGDWDCHDTVKFWIYTCEGKLEVFKERVEYDDAKRTVKLNGLEGDVMKLYKVYNVIYEFVAKEDDNGEGKQQGVAKLTIEYEKLKPDVPPPTKYMNFITLLVKEADASLVKAA</sequence>
<protein>
    <recommendedName>
        <fullName evidence="2">Bet v I/Major latex protein domain-containing protein</fullName>
    </recommendedName>
</protein>
<dbReference type="InterPro" id="IPR052006">
    <property type="entry name" value="MLP-like"/>
</dbReference>
<dbReference type="PANTHER" id="PTHR31338">
    <property type="entry name" value="POLYKETIDE CYCLASE/DEHYDRASE AND LIPID TRANSPORT SUPERFAMILY PROTEIN"/>
    <property type="match status" value="1"/>
</dbReference>
<proteinExistence type="inferred from homology"/>
<evidence type="ECO:0000256" key="1">
    <source>
        <dbReference type="ARBA" id="ARBA00038242"/>
    </source>
</evidence>
<dbReference type="Proteomes" id="UP001154282">
    <property type="component" value="Unassembled WGS sequence"/>
</dbReference>
<comment type="caution">
    <text evidence="3">The sequence shown here is derived from an EMBL/GenBank/DDBJ whole genome shotgun (WGS) entry which is preliminary data.</text>
</comment>
<dbReference type="PANTHER" id="PTHR31338:SF20">
    <property type="entry name" value="BET V I_MAJOR LATEX PROTEIN DOMAIN-CONTAINING PROTEIN"/>
    <property type="match status" value="1"/>
</dbReference>
<comment type="similarity">
    <text evidence="1">Belongs to the MLP family.</text>
</comment>
<evidence type="ECO:0000313" key="3">
    <source>
        <dbReference type="EMBL" id="CAI0410499.1"/>
    </source>
</evidence>
<dbReference type="CDD" id="cd07816">
    <property type="entry name" value="Bet_v1-like"/>
    <property type="match status" value="1"/>
</dbReference>
<dbReference type="InterPro" id="IPR000916">
    <property type="entry name" value="Bet_v_I/MLP"/>
</dbReference>
<evidence type="ECO:0000313" key="4">
    <source>
        <dbReference type="Proteomes" id="UP001154282"/>
    </source>
</evidence>
<keyword evidence="4" id="KW-1185">Reference proteome</keyword>
<gene>
    <name evidence="3" type="ORF">LITE_LOCUS14794</name>
</gene>
<evidence type="ECO:0000259" key="2">
    <source>
        <dbReference type="SMART" id="SM01037"/>
    </source>
</evidence>
<reference evidence="3" key="1">
    <citation type="submission" date="2022-08" db="EMBL/GenBank/DDBJ databases">
        <authorList>
            <person name="Gutierrez-Valencia J."/>
        </authorList>
    </citation>
    <scope>NUCLEOTIDE SEQUENCE</scope>
</reference>
<dbReference type="SUPFAM" id="SSF55961">
    <property type="entry name" value="Bet v1-like"/>
    <property type="match status" value="1"/>
</dbReference>